<feature type="transmembrane region" description="Helical" evidence="8">
    <location>
        <begin position="266"/>
        <end position="293"/>
    </location>
</feature>
<feature type="transmembrane region" description="Helical" evidence="8">
    <location>
        <begin position="39"/>
        <end position="57"/>
    </location>
</feature>
<evidence type="ECO:0000256" key="5">
    <source>
        <dbReference type="ARBA" id="ARBA00022692"/>
    </source>
</evidence>
<feature type="transmembrane region" description="Helical" evidence="8">
    <location>
        <begin position="331"/>
        <end position="364"/>
    </location>
</feature>
<keyword evidence="6 8" id="KW-1133">Transmembrane helix</keyword>
<feature type="transmembrane region" description="Helical" evidence="8">
    <location>
        <begin position="12"/>
        <end position="33"/>
    </location>
</feature>
<gene>
    <name evidence="9" type="ORF">IAD31_08330</name>
</gene>
<dbReference type="PANTHER" id="PTHR21716">
    <property type="entry name" value="TRANSMEMBRANE PROTEIN"/>
    <property type="match status" value="1"/>
</dbReference>
<comment type="similarity">
    <text evidence="2">Belongs to the autoinducer-2 exporter (AI-2E) (TC 2.A.86) family.</text>
</comment>
<comment type="subcellular location">
    <subcellularLocation>
        <location evidence="1">Cell membrane</location>
        <topology evidence="1">Multi-pass membrane protein</topology>
    </subcellularLocation>
</comment>
<feature type="transmembrane region" description="Helical" evidence="8">
    <location>
        <begin position="78"/>
        <end position="103"/>
    </location>
</feature>
<name>A0A9D1CHC5_9FIRM</name>
<evidence type="ECO:0000256" key="4">
    <source>
        <dbReference type="ARBA" id="ARBA00022475"/>
    </source>
</evidence>
<evidence type="ECO:0000256" key="6">
    <source>
        <dbReference type="ARBA" id="ARBA00022989"/>
    </source>
</evidence>
<evidence type="ECO:0000256" key="2">
    <source>
        <dbReference type="ARBA" id="ARBA00009773"/>
    </source>
</evidence>
<keyword evidence="4" id="KW-1003">Cell membrane</keyword>
<keyword evidence="3" id="KW-0813">Transport</keyword>
<reference evidence="9" key="1">
    <citation type="submission" date="2020-10" db="EMBL/GenBank/DDBJ databases">
        <authorList>
            <person name="Gilroy R."/>
        </authorList>
    </citation>
    <scope>NUCLEOTIDE SEQUENCE</scope>
    <source>
        <strain evidence="9">ChiGjej2B2-12916</strain>
    </source>
</reference>
<evidence type="ECO:0000256" key="3">
    <source>
        <dbReference type="ARBA" id="ARBA00022448"/>
    </source>
</evidence>
<keyword evidence="5 8" id="KW-0812">Transmembrane</keyword>
<dbReference type="GO" id="GO:0055085">
    <property type="term" value="P:transmembrane transport"/>
    <property type="evidence" value="ECO:0007669"/>
    <property type="project" value="TreeGrafter"/>
</dbReference>
<dbReference type="GO" id="GO:0005886">
    <property type="term" value="C:plasma membrane"/>
    <property type="evidence" value="ECO:0007669"/>
    <property type="project" value="UniProtKB-SubCell"/>
</dbReference>
<accession>A0A9D1CHC5</accession>
<evidence type="ECO:0000313" key="9">
    <source>
        <dbReference type="EMBL" id="HIQ61580.1"/>
    </source>
</evidence>
<protein>
    <submittedName>
        <fullName evidence="9">AI-2E family transporter</fullName>
    </submittedName>
</protein>
<dbReference type="InterPro" id="IPR002549">
    <property type="entry name" value="AI-2E-like"/>
</dbReference>
<evidence type="ECO:0000256" key="8">
    <source>
        <dbReference type="SAM" id="Phobius"/>
    </source>
</evidence>
<dbReference type="Proteomes" id="UP000886879">
    <property type="component" value="Unassembled WGS sequence"/>
</dbReference>
<evidence type="ECO:0000313" key="10">
    <source>
        <dbReference type="Proteomes" id="UP000886879"/>
    </source>
</evidence>
<evidence type="ECO:0000256" key="1">
    <source>
        <dbReference type="ARBA" id="ARBA00004651"/>
    </source>
</evidence>
<dbReference type="AlphaFoldDB" id="A0A9D1CHC5"/>
<comment type="caution">
    <text evidence="9">The sequence shown here is derived from an EMBL/GenBank/DDBJ whole genome shotgun (WGS) entry which is preliminary data.</text>
</comment>
<keyword evidence="7 8" id="KW-0472">Membrane</keyword>
<feature type="transmembrane region" description="Helical" evidence="8">
    <location>
        <begin position="171"/>
        <end position="197"/>
    </location>
</feature>
<dbReference type="Pfam" id="PF01594">
    <property type="entry name" value="AI-2E_transport"/>
    <property type="match status" value="1"/>
</dbReference>
<reference evidence="9" key="2">
    <citation type="journal article" date="2021" name="PeerJ">
        <title>Extensive microbial diversity within the chicken gut microbiome revealed by metagenomics and culture.</title>
        <authorList>
            <person name="Gilroy R."/>
            <person name="Ravi A."/>
            <person name="Getino M."/>
            <person name="Pursley I."/>
            <person name="Horton D.L."/>
            <person name="Alikhan N.F."/>
            <person name="Baker D."/>
            <person name="Gharbi K."/>
            <person name="Hall N."/>
            <person name="Watson M."/>
            <person name="Adriaenssens E.M."/>
            <person name="Foster-Nyarko E."/>
            <person name="Jarju S."/>
            <person name="Secka A."/>
            <person name="Antonio M."/>
            <person name="Oren A."/>
            <person name="Chaudhuri R.R."/>
            <person name="La Ragione R."/>
            <person name="Hildebrand F."/>
            <person name="Pallen M.J."/>
        </authorList>
    </citation>
    <scope>NUCLEOTIDE SEQUENCE</scope>
    <source>
        <strain evidence="9">ChiGjej2B2-12916</strain>
    </source>
</reference>
<proteinExistence type="inferred from homology"/>
<evidence type="ECO:0000256" key="7">
    <source>
        <dbReference type="ARBA" id="ARBA00023136"/>
    </source>
</evidence>
<feature type="transmembrane region" description="Helical" evidence="8">
    <location>
        <begin position="241"/>
        <end position="260"/>
    </location>
</feature>
<dbReference type="PANTHER" id="PTHR21716:SF53">
    <property type="entry name" value="PERMEASE PERM-RELATED"/>
    <property type="match status" value="1"/>
</dbReference>
<organism evidence="9 10">
    <name type="scientific">Candidatus Enterenecus faecium</name>
    <dbReference type="NCBI Taxonomy" id="2840780"/>
    <lineage>
        <taxon>Bacteria</taxon>
        <taxon>Bacillati</taxon>
        <taxon>Bacillota</taxon>
        <taxon>Clostridia</taxon>
        <taxon>Eubacteriales</taxon>
        <taxon>Candidatus Enterenecus</taxon>
    </lineage>
</organism>
<dbReference type="EMBL" id="DVFO01000090">
    <property type="protein sequence ID" value="HIQ61580.1"/>
    <property type="molecule type" value="Genomic_DNA"/>
</dbReference>
<sequence>MLTLDNGVFRKLLLLITYVVALVVVIVKIDVVLDWCSGVLLAFRPIFIGFAIAFILSRPCNFFARLYAKGLGKRGEKLARPLAVVTAYVMLFAVIGVLISLVVPELTRSIQRFVGNMNIYAENLQEVIDFITQRLSLENLAKLNLPDKINDILGDALNQVLDTLTGTVPHLISATSSLVSAVVTTVISFVFSVYMLSGGPKLTAQCRRLVVVYLPESIAKRVLAVVRLTADTFTKYVSGQLIEACILGSLCFIGMVVFRFDYAPLISVIIGVSALIPVAGAYIGAVLAALLLAMISPIKAFWFLVFLAVLQQLEGNLIYPRVVGTSLGLPGIWVLAAVTVGSSLLGFIGLVISVPLTAVVYTILKYDLRQRLSGKELQEVEDPQESGEA</sequence>